<dbReference type="PANTHER" id="PTHR33398:SF1">
    <property type="entry name" value="SMALL RIBOSOMAL SUBUNIT PROTEIN BS20C"/>
    <property type="match status" value="1"/>
</dbReference>
<sequence>MPIIKSAQKKLRKDRKRTEHNVGLKRTLKEAVKTFTKSASVKSKKGNKALAATFSTIDKAAKKNIIHKNKAARMKSRISKLSRGAQ</sequence>
<evidence type="ECO:0000256" key="3">
    <source>
        <dbReference type="ARBA" id="ARBA00022884"/>
    </source>
</evidence>
<evidence type="ECO:0000256" key="4">
    <source>
        <dbReference type="ARBA" id="ARBA00022980"/>
    </source>
</evidence>
<dbReference type="GO" id="GO:0015935">
    <property type="term" value="C:small ribosomal subunit"/>
    <property type="evidence" value="ECO:0007669"/>
    <property type="project" value="TreeGrafter"/>
</dbReference>
<evidence type="ECO:0000256" key="2">
    <source>
        <dbReference type="ARBA" id="ARBA00022730"/>
    </source>
</evidence>
<comment type="similarity">
    <text evidence="1 7">Belongs to the bacterial ribosomal protein bS20 family.</text>
</comment>
<evidence type="ECO:0000313" key="8">
    <source>
        <dbReference type="EMBL" id="OGK31251.1"/>
    </source>
</evidence>
<dbReference type="Proteomes" id="UP000178098">
    <property type="component" value="Unassembled WGS sequence"/>
</dbReference>
<evidence type="ECO:0000313" key="9">
    <source>
        <dbReference type="Proteomes" id="UP000178098"/>
    </source>
</evidence>
<comment type="function">
    <text evidence="7">Binds directly to 16S ribosomal RNA.</text>
</comment>
<dbReference type="InterPro" id="IPR002583">
    <property type="entry name" value="Ribosomal_bS20"/>
</dbReference>
<name>A0A1F7HJ59_9BACT</name>
<keyword evidence="2 7" id="KW-0699">rRNA-binding</keyword>
<dbReference type="GO" id="GO:0003735">
    <property type="term" value="F:structural constituent of ribosome"/>
    <property type="evidence" value="ECO:0007669"/>
    <property type="project" value="InterPro"/>
</dbReference>
<gene>
    <name evidence="7" type="primary">rpsT</name>
    <name evidence="8" type="ORF">A3D08_01100</name>
</gene>
<protein>
    <recommendedName>
        <fullName evidence="6 7">Small ribosomal subunit protein bS20</fullName>
    </recommendedName>
</protein>
<accession>A0A1F7HJ59</accession>
<dbReference type="NCBIfam" id="TIGR00029">
    <property type="entry name" value="S20"/>
    <property type="match status" value="1"/>
</dbReference>
<dbReference type="AlphaFoldDB" id="A0A1F7HJ59"/>
<reference evidence="8 9" key="1">
    <citation type="journal article" date="2016" name="Nat. Commun.">
        <title>Thousands of microbial genomes shed light on interconnected biogeochemical processes in an aquifer system.</title>
        <authorList>
            <person name="Anantharaman K."/>
            <person name="Brown C.T."/>
            <person name="Hug L.A."/>
            <person name="Sharon I."/>
            <person name="Castelle C.J."/>
            <person name="Probst A.J."/>
            <person name="Thomas B.C."/>
            <person name="Singh A."/>
            <person name="Wilkins M.J."/>
            <person name="Karaoz U."/>
            <person name="Brodie E.L."/>
            <person name="Williams K.H."/>
            <person name="Hubbard S.S."/>
            <person name="Banfield J.F."/>
        </authorList>
    </citation>
    <scope>NUCLEOTIDE SEQUENCE [LARGE SCALE GENOMIC DNA]</scope>
</reference>
<dbReference type="GO" id="GO:0005829">
    <property type="term" value="C:cytosol"/>
    <property type="evidence" value="ECO:0007669"/>
    <property type="project" value="TreeGrafter"/>
</dbReference>
<keyword evidence="5 7" id="KW-0687">Ribonucleoprotein</keyword>
<organism evidence="8 9">
    <name type="scientific">Candidatus Roizmanbacteria bacterium RIFCSPHIGHO2_02_FULL_43_11</name>
    <dbReference type="NCBI Taxonomy" id="1802043"/>
    <lineage>
        <taxon>Bacteria</taxon>
        <taxon>Candidatus Roizmaniibacteriota</taxon>
    </lineage>
</organism>
<dbReference type="Pfam" id="PF01649">
    <property type="entry name" value="Ribosomal_S20p"/>
    <property type="match status" value="1"/>
</dbReference>
<keyword evidence="4 7" id="KW-0689">Ribosomal protein</keyword>
<dbReference type="EMBL" id="MFZT01000026">
    <property type="protein sequence ID" value="OGK31251.1"/>
    <property type="molecule type" value="Genomic_DNA"/>
</dbReference>
<dbReference type="GO" id="GO:0006412">
    <property type="term" value="P:translation"/>
    <property type="evidence" value="ECO:0007669"/>
    <property type="project" value="UniProtKB-UniRule"/>
</dbReference>
<evidence type="ECO:0000256" key="6">
    <source>
        <dbReference type="ARBA" id="ARBA00035136"/>
    </source>
</evidence>
<dbReference type="HAMAP" id="MF_00500">
    <property type="entry name" value="Ribosomal_bS20"/>
    <property type="match status" value="1"/>
</dbReference>
<dbReference type="SUPFAM" id="SSF46992">
    <property type="entry name" value="Ribosomal protein S20"/>
    <property type="match status" value="1"/>
</dbReference>
<evidence type="ECO:0000256" key="5">
    <source>
        <dbReference type="ARBA" id="ARBA00023274"/>
    </source>
</evidence>
<comment type="caution">
    <text evidence="8">The sequence shown here is derived from an EMBL/GenBank/DDBJ whole genome shotgun (WGS) entry which is preliminary data.</text>
</comment>
<dbReference type="GO" id="GO:0070181">
    <property type="term" value="F:small ribosomal subunit rRNA binding"/>
    <property type="evidence" value="ECO:0007669"/>
    <property type="project" value="TreeGrafter"/>
</dbReference>
<evidence type="ECO:0000256" key="7">
    <source>
        <dbReference type="HAMAP-Rule" id="MF_00500"/>
    </source>
</evidence>
<proteinExistence type="inferred from homology"/>
<dbReference type="PANTHER" id="PTHR33398">
    <property type="entry name" value="30S RIBOSOMAL PROTEIN S20"/>
    <property type="match status" value="1"/>
</dbReference>
<dbReference type="Gene3D" id="1.20.58.110">
    <property type="entry name" value="Ribosomal protein S20"/>
    <property type="match status" value="1"/>
</dbReference>
<dbReference type="InterPro" id="IPR036510">
    <property type="entry name" value="Ribosomal_bS20_sf"/>
</dbReference>
<evidence type="ECO:0000256" key="1">
    <source>
        <dbReference type="ARBA" id="ARBA00007634"/>
    </source>
</evidence>
<keyword evidence="3 7" id="KW-0694">RNA-binding</keyword>